<dbReference type="PROSITE" id="PS51257">
    <property type="entry name" value="PROKAR_LIPOPROTEIN"/>
    <property type="match status" value="1"/>
</dbReference>
<evidence type="ECO:0000313" key="2">
    <source>
        <dbReference type="Proteomes" id="UP000321204"/>
    </source>
</evidence>
<reference evidence="1 2" key="1">
    <citation type="journal article" date="2015" name="Int. J. Syst. Evol. Microbiol.">
        <title>Flavisolibacter ginsenosidimutans sp. nov., with ginsenoside-converting activity isolated from soil used for cultivating ginseng.</title>
        <authorList>
            <person name="Zhao Y."/>
            <person name="Liu Q."/>
            <person name="Kang M.S."/>
            <person name="Jin F."/>
            <person name="Yu H."/>
            <person name="Im W.T."/>
        </authorList>
    </citation>
    <scope>NUCLEOTIDE SEQUENCE [LARGE SCALE GENOMIC DNA]</scope>
    <source>
        <strain evidence="1 2">Gsoil 636</strain>
    </source>
</reference>
<keyword evidence="2" id="KW-1185">Reference proteome</keyword>
<dbReference type="RefSeq" id="WP_146789755.1">
    <property type="nucleotide sequence ID" value="NZ_BAABIO010000003.1"/>
</dbReference>
<dbReference type="KEGG" id="fgg:FSB75_16540"/>
<proteinExistence type="predicted"/>
<dbReference type="NCBIfam" id="TIGR03511">
    <property type="entry name" value="GldH_lipo"/>
    <property type="match status" value="1"/>
</dbReference>
<keyword evidence="1" id="KW-0449">Lipoprotein</keyword>
<dbReference type="Proteomes" id="UP000321204">
    <property type="component" value="Chromosome"/>
</dbReference>
<dbReference type="OrthoDB" id="982482at2"/>
<dbReference type="AlphaFoldDB" id="A0A5B8UL59"/>
<protein>
    <submittedName>
        <fullName evidence="1">Gliding motility lipoprotein GldH</fullName>
    </submittedName>
</protein>
<dbReference type="Pfam" id="PF14109">
    <property type="entry name" value="GldH_lipo"/>
    <property type="match status" value="1"/>
</dbReference>
<evidence type="ECO:0000313" key="1">
    <source>
        <dbReference type="EMBL" id="QEC57441.1"/>
    </source>
</evidence>
<organism evidence="1 2">
    <name type="scientific">Flavisolibacter ginsenosidimutans</name>
    <dbReference type="NCBI Taxonomy" id="661481"/>
    <lineage>
        <taxon>Bacteria</taxon>
        <taxon>Pseudomonadati</taxon>
        <taxon>Bacteroidota</taxon>
        <taxon>Chitinophagia</taxon>
        <taxon>Chitinophagales</taxon>
        <taxon>Chitinophagaceae</taxon>
        <taxon>Flavisolibacter</taxon>
    </lineage>
</organism>
<dbReference type="EMBL" id="CP042433">
    <property type="protein sequence ID" value="QEC57441.1"/>
    <property type="molecule type" value="Genomic_DNA"/>
</dbReference>
<sequence length="165" mass="19348">MIVFKKLRGFVYCLLLIALCAFLFSCDRINLYEKVVPVPKHQWQSNFKPEFTFTIKDTAVPYQLYFIVRHNNQYKYNNVWVNLYAKGPADTVHKFVLELPLANKEGWLGSGMDDVFEHRVGFVLDPQKFSFDRAGEYSFTLEQIMRDDPLPNIMDVGLRLEKKTP</sequence>
<dbReference type="InterPro" id="IPR020018">
    <property type="entry name" value="Motility-assoc_lipoprot_GldH"/>
</dbReference>
<accession>A0A5B8UL59</accession>
<name>A0A5B8UL59_9BACT</name>
<gene>
    <name evidence="1" type="primary">gldH</name>
    <name evidence="1" type="ORF">FSB75_16540</name>
</gene>